<proteinExistence type="predicted"/>
<comment type="caution">
    <text evidence="4">The sequence shown here is derived from an EMBL/GenBank/DDBJ whole genome shotgun (WGS) entry which is preliminary data.</text>
</comment>
<dbReference type="CDD" id="cd04301">
    <property type="entry name" value="NAT_SF"/>
    <property type="match status" value="1"/>
</dbReference>
<sequence length="143" mass="15974">MKIRIFKESDTAAVSALWQEVFPYDPPHSAAAVAINQKLECQPELFFVGEIDGQVIGTMLCGYDGHRGWLYLLAIDPAHRRKKLATELLRHAEHELMARGCTKINLQTRTANAAAIGFYHAMGYELEELVSMGKRFAHAVTTS</sequence>
<evidence type="ECO:0000313" key="5">
    <source>
        <dbReference type="Proteomes" id="UP000637423"/>
    </source>
</evidence>
<gene>
    <name evidence="4" type="ORF">GCM10011396_08140</name>
</gene>
<organism evidence="4 5">
    <name type="scientific">Undibacterium terreum</name>
    <dbReference type="NCBI Taxonomy" id="1224302"/>
    <lineage>
        <taxon>Bacteria</taxon>
        <taxon>Pseudomonadati</taxon>
        <taxon>Pseudomonadota</taxon>
        <taxon>Betaproteobacteria</taxon>
        <taxon>Burkholderiales</taxon>
        <taxon>Oxalobacteraceae</taxon>
        <taxon>Undibacterium</taxon>
    </lineage>
</organism>
<dbReference type="Pfam" id="PF00583">
    <property type="entry name" value="Acetyltransf_1"/>
    <property type="match status" value="1"/>
</dbReference>
<dbReference type="NCBIfam" id="NF002959">
    <property type="entry name" value="PRK03624.1"/>
    <property type="match status" value="1"/>
</dbReference>
<accession>A0A916XCC7</accession>
<reference evidence="4" key="2">
    <citation type="submission" date="2020-09" db="EMBL/GenBank/DDBJ databases">
        <authorList>
            <person name="Sun Q."/>
            <person name="Zhou Y."/>
        </authorList>
    </citation>
    <scope>NUCLEOTIDE SEQUENCE</scope>
    <source>
        <strain evidence="4">CGMCC 1.10998</strain>
    </source>
</reference>
<keyword evidence="5" id="KW-1185">Reference proteome</keyword>
<protein>
    <submittedName>
        <fullName evidence="4">GNAT family acetyltransferase</fullName>
    </submittedName>
</protein>
<dbReference type="GO" id="GO:0016747">
    <property type="term" value="F:acyltransferase activity, transferring groups other than amino-acyl groups"/>
    <property type="evidence" value="ECO:0007669"/>
    <property type="project" value="InterPro"/>
</dbReference>
<evidence type="ECO:0000256" key="2">
    <source>
        <dbReference type="ARBA" id="ARBA00023315"/>
    </source>
</evidence>
<dbReference type="InterPro" id="IPR050832">
    <property type="entry name" value="Bact_Acetyltransf"/>
</dbReference>
<evidence type="ECO:0000256" key="1">
    <source>
        <dbReference type="ARBA" id="ARBA00022679"/>
    </source>
</evidence>
<dbReference type="InterPro" id="IPR000182">
    <property type="entry name" value="GNAT_dom"/>
</dbReference>
<evidence type="ECO:0000259" key="3">
    <source>
        <dbReference type="PROSITE" id="PS51186"/>
    </source>
</evidence>
<keyword evidence="1" id="KW-0808">Transferase</keyword>
<reference evidence="4" key="1">
    <citation type="journal article" date="2014" name="Int. J. Syst. Evol. Microbiol.">
        <title>Complete genome sequence of Corynebacterium casei LMG S-19264T (=DSM 44701T), isolated from a smear-ripened cheese.</title>
        <authorList>
            <consortium name="US DOE Joint Genome Institute (JGI-PGF)"/>
            <person name="Walter F."/>
            <person name="Albersmeier A."/>
            <person name="Kalinowski J."/>
            <person name="Ruckert C."/>
        </authorList>
    </citation>
    <scope>NUCLEOTIDE SEQUENCE</scope>
    <source>
        <strain evidence="4">CGMCC 1.10998</strain>
    </source>
</reference>
<dbReference type="Proteomes" id="UP000637423">
    <property type="component" value="Unassembled WGS sequence"/>
</dbReference>
<dbReference type="RefSeq" id="WP_188564677.1">
    <property type="nucleotide sequence ID" value="NZ_BMED01000001.1"/>
</dbReference>
<dbReference type="EMBL" id="BMED01000001">
    <property type="protein sequence ID" value="GGC63536.1"/>
    <property type="molecule type" value="Genomic_DNA"/>
</dbReference>
<dbReference type="PANTHER" id="PTHR43877">
    <property type="entry name" value="AMINOALKYLPHOSPHONATE N-ACETYLTRANSFERASE-RELATED-RELATED"/>
    <property type="match status" value="1"/>
</dbReference>
<name>A0A916XCC7_9BURK</name>
<feature type="domain" description="N-acetyltransferase" evidence="3">
    <location>
        <begin position="1"/>
        <end position="143"/>
    </location>
</feature>
<dbReference type="AlphaFoldDB" id="A0A916XCC7"/>
<evidence type="ECO:0000313" key="4">
    <source>
        <dbReference type="EMBL" id="GGC63536.1"/>
    </source>
</evidence>
<dbReference type="Gene3D" id="3.40.630.30">
    <property type="match status" value="1"/>
</dbReference>
<dbReference type="PROSITE" id="PS51186">
    <property type="entry name" value="GNAT"/>
    <property type="match status" value="1"/>
</dbReference>
<keyword evidence="2" id="KW-0012">Acyltransferase</keyword>
<dbReference type="InterPro" id="IPR016181">
    <property type="entry name" value="Acyl_CoA_acyltransferase"/>
</dbReference>
<dbReference type="SUPFAM" id="SSF55729">
    <property type="entry name" value="Acyl-CoA N-acyltransferases (Nat)"/>
    <property type="match status" value="1"/>
</dbReference>